<protein>
    <submittedName>
        <fullName evidence="2">Uncharacterized protein</fullName>
    </submittedName>
</protein>
<accession>A0A2J7PF39</accession>
<dbReference type="AlphaFoldDB" id="A0A2J7PF39"/>
<evidence type="ECO:0000313" key="3">
    <source>
        <dbReference type="Proteomes" id="UP000235965"/>
    </source>
</evidence>
<gene>
    <name evidence="2" type="ORF">B7P43_G01563</name>
</gene>
<keyword evidence="1" id="KW-1133">Transmembrane helix</keyword>
<dbReference type="EMBL" id="NEVH01026085">
    <property type="protein sequence ID" value="PNF14959.1"/>
    <property type="molecule type" value="Genomic_DNA"/>
</dbReference>
<evidence type="ECO:0000256" key="1">
    <source>
        <dbReference type="SAM" id="Phobius"/>
    </source>
</evidence>
<evidence type="ECO:0000313" key="2">
    <source>
        <dbReference type="EMBL" id="PNF14959.1"/>
    </source>
</evidence>
<comment type="caution">
    <text evidence="2">The sequence shown here is derived from an EMBL/GenBank/DDBJ whole genome shotgun (WGS) entry which is preliminary data.</text>
</comment>
<dbReference type="InParanoid" id="A0A2J7PF39"/>
<dbReference type="Proteomes" id="UP000235965">
    <property type="component" value="Unassembled WGS sequence"/>
</dbReference>
<keyword evidence="1" id="KW-0472">Membrane</keyword>
<name>A0A2J7PF39_9NEOP</name>
<reference evidence="2 3" key="1">
    <citation type="submission" date="2017-12" db="EMBL/GenBank/DDBJ databases">
        <title>Hemimetabolous genomes reveal molecular basis of termite eusociality.</title>
        <authorList>
            <person name="Harrison M.C."/>
            <person name="Jongepier E."/>
            <person name="Robertson H.M."/>
            <person name="Arning N."/>
            <person name="Bitard-Feildel T."/>
            <person name="Chao H."/>
            <person name="Childers C.P."/>
            <person name="Dinh H."/>
            <person name="Doddapaneni H."/>
            <person name="Dugan S."/>
            <person name="Gowin J."/>
            <person name="Greiner C."/>
            <person name="Han Y."/>
            <person name="Hu H."/>
            <person name="Hughes D.S.T."/>
            <person name="Huylmans A.-K."/>
            <person name="Kemena C."/>
            <person name="Kremer L.P.M."/>
            <person name="Lee S.L."/>
            <person name="Lopez-Ezquerra A."/>
            <person name="Mallet L."/>
            <person name="Monroy-Kuhn J.M."/>
            <person name="Moser A."/>
            <person name="Murali S.C."/>
            <person name="Muzny D.M."/>
            <person name="Otani S."/>
            <person name="Piulachs M.-D."/>
            <person name="Poelchau M."/>
            <person name="Qu J."/>
            <person name="Schaub F."/>
            <person name="Wada-Katsumata A."/>
            <person name="Worley K.C."/>
            <person name="Xie Q."/>
            <person name="Ylla G."/>
            <person name="Poulsen M."/>
            <person name="Gibbs R.A."/>
            <person name="Schal C."/>
            <person name="Richards S."/>
            <person name="Belles X."/>
            <person name="Korb J."/>
            <person name="Bornberg-Bauer E."/>
        </authorList>
    </citation>
    <scope>NUCLEOTIDE SEQUENCE [LARGE SCALE GENOMIC DNA]</scope>
    <source>
        <tissue evidence="2">Whole body</tissue>
    </source>
</reference>
<keyword evidence="3" id="KW-1185">Reference proteome</keyword>
<organism evidence="2 3">
    <name type="scientific">Cryptotermes secundus</name>
    <dbReference type="NCBI Taxonomy" id="105785"/>
    <lineage>
        <taxon>Eukaryota</taxon>
        <taxon>Metazoa</taxon>
        <taxon>Ecdysozoa</taxon>
        <taxon>Arthropoda</taxon>
        <taxon>Hexapoda</taxon>
        <taxon>Insecta</taxon>
        <taxon>Pterygota</taxon>
        <taxon>Neoptera</taxon>
        <taxon>Polyneoptera</taxon>
        <taxon>Dictyoptera</taxon>
        <taxon>Blattodea</taxon>
        <taxon>Blattoidea</taxon>
        <taxon>Termitoidae</taxon>
        <taxon>Kalotermitidae</taxon>
        <taxon>Cryptotermitinae</taxon>
        <taxon>Cryptotermes</taxon>
    </lineage>
</organism>
<proteinExistence type="predicted"/>
<keyword evidence="1" id="KW-0812">Transmembrane</keyword>
<sequence length="98" mass="10900">MTKVQCCNQSSVLAATDSEFVKLKQKQYPFPEVGRQTEDAVTAVLSIKTVTVCKATLYNNNFAGMRFEVLLVLMVQNVIFWVMTLCGIVQEPVASTFS</sequence>
<feature type="transmembrane region" description="Helical" evidence="1">
    <location>
        <begin position="69"/>
        <end position="90"/>
    </location>
</feature>